<proteinExistence type="predicted"/>
<keyword evidence="3" id="KW-1185">Reference proteome</keyword>
<gene>
    <name evidence="2" type="ORF">PCON_13695</name>
</gene>
<feature type="region of interest" description="Disordered" evidence="1">
    <location>
        <begin position="36"/>
        <end position="58"/>
    </location>
</feature>
<reference evidence="2 3" key="1">
    <citation type="journal article" date="2013" name="PLoS Genet.">
        <title>The genome and development-dependent transcriptomes of Pyronema confluens: a window into fungal evolution.</title>
        <authorList>
            <person name="Traeger S."/>
            <person name="Altegoer F."/>
            <person name="Freitag M."/>
            <person name="Gabaldon T."/>
            <person name="Kempken F."/>
            <person name="Kumar A."/>
            <person name="Marcet-Houben M."/>
            <person name="Poggeler S."/>
            <person name="Stajich J.E."/>
            <person name="Nowrousian M."/>
        </authorList>
    </citation>
    <scope>NUCLEOTIDE SEQUENCE [LARGE SCALE GENOMIC DNA]</scope>
    <source>
        <strain evidence="3">CBS 100304</strain>
        <tissue evidence="2">Vegetative mycelium</tissue>
    </source>
</reference>
<name>U4LL67_PYROM</name>
<evidence type="ECO:0000313" key="3">
    <source>
        <dbReference type="Proteomes" id="UP000018144"/>
    </source>
</evidence>
<evidence type="ECO:0000313" key="2">
    <source>
        <dbReference type="EMBL" id="CCX32844.1"/>
    </source>
</evidence>
<dbReference type="AlphaFoldDB" id="U4LL67"/>
<sequence>MSVICAARLQHARPRHAPFHAATPIISSAPVSDPSKLWAATPGHRHPSTRGRRKAPFLADVSPGHHPLASDCLVFTLAETWQSKLPY</sequence>
<evidence type="ECO:0000256" key="1">
    <source>
        <dbReference type="SAM" id="MobiDB-lite"/>
    </source>
</evidence>
<accession>U4LL67</accession>
<dbReference type="Proteomes" id="UP000018144">
    <property type="component" value="Unassembled WGS sequence"/>
</dbReference>
<dbReference type="EMBL" id="HF935907">
    <property type="protein sequence ID" value="CCX32844.1"/>
    <property type="molecule type" value="Genomic_DNA"/>
</dbReference>
<organism evidence="2 3">
    <name type="scientific">Pyronema omphalodes (strain CBS 100304)</name>
    <name type="common">Pyronema confluens</name>
    <dbReference type="NCBI Taxonomy" id="1076935"/>
    <lineage>
        <taxon>Eukaryota</taxon>
        <taxon>Fungi</taxon>
        <taxon>Dikarya</taxon>
        <taxon>Ascomycota</taxon>
        <taxon>Pezizomycotina</taxon>
        <taxon>Pezizomycetes</taxon>
        <taxon>Pezizales</taxon>
        <taxon>Pyronemataceae</taxon>
        <taxon>Pyronema</taxon>
    </lineage>
</organism>
<protein>
    <submittedName>
        <fullName evidence="2">Uncharacterized protein</fullName>
    </submittedName>
</protein>
<feature type="compositionally biased region" description="Basic residues" evidence="1">
    <location>
        <begin position="43"/>
        <end position="55"/>
    </location>
</feature>